<feature type="transmembrane region" description="Helical" evidence="6">
    <location>
        <begin position="360"/>
        <end position="379"/>
    </location>
</feature>
<evidence type="ECO:0008006" key="9">
    <source>
        <dbReference type="Google" id="ProtNLM"/>
    </source>
</evidence>
<evidence type="ECO:0000256" key="4">
    <source>
        <dbReference type="ARBA" id="ARBA00022989"/>
    </source>
</evidence>
<comment type="subcellular location">
    <subcellularLocation>
        <location evidence="1">Cell membrane</location>
        <topology evidence="1">Multi-pass membrane protein</topology>
    </subcellularLocation>
</comment>
<evidence type="ECO:0000313" key="7">
    <source>
        <dbReference type="EMBL" id="MDT2809398.1"/>
    </source>
</evidence>
<evidence type="ECO:0000256" key="5">
    <source>
        <dbReference type="ARBA" id="ARBA00023136"/>
    </source>
</evidence>
<feature type="transmembrane region" description="Helical" evidence="6">
    <location>
        <begin position="48"/>
        <end position="69"/>
    </location>
</feature>
<keyword evidence="2" id="KW-1003">Cell membrane</keyword>
<name>A0AAW8TU09_9ENTE</name>
<evidence type="ECO:0000256" key="1">
    <source>
        <dbReference type="ARBA" id="ARBA00004651"/>
    </source>
</evidence>
<dbReference type="AlphaFoldDB" id="A0AAW8TU09"/>
<reference evidence="7" key="1">
    <citation type="submission" date="2023-03" db="EMBL/GenBank/DDBJ databases">
        <authorList>
            <person name="Shen W."/>
            <person name="Cai J."/>
        </authorList>
    </citation>
    <scope>NUCLEOTIDE SEQUENCE</scope>
    <source>
        <strain evidence="7">B226-2</strain>
    </source>
</reference>
<feature type="transmembrane region" description="Helical" evidence="6">
    <location>
        <begin position="115"/>
        <end position="138"/>
    </location>
</feature>
<proteinExistence type="predicted"/>
<feature type="transmembrane region" description="Helical" evidence="6">
    <location>
        <begin position="251"/>
        <end position="273"/>
    </location>
</feature>
<keyword evidence="3 6" id="KW-0812">Transmembrane</keyword>
<feature type="transmembrane region" description="Helical" evidence="6">
    <location>
        <begin position="332"/>
        <end position="353"/>
    </location>
</feature>
<feature type="transmembrane region" description="Helical" evidence="6">
    <location>
        <begin position="150"/>
        <end position="167"/>
    </location>
</feature>
<accession>A0AAW8TU09</accession>
<dbReference type="InterPro" id="IPR050833">
    <property type="entry name" value="Poly_Biosynth_Transport"/>
</dbReference>
<dbReference type="GO" id="GO:0005886">
    <property type="term" value="C:plasma membrane"/>
    <property type="evidence" value="ECO:0007669"/>
    <property type="project" value="UniProtKB-SubCell"/>
</dbReference>
<feature type="transmembrane region" description="Helical" evidence="6">
    <location>
        <begin position="294"/>
        <end position="320"/>
    </location>
</feature>
<evidence type="ECO:0000313" key="8">
    <source>
        <dbReference type="Proteomes" id="UP001256711"/>
    </source>
</evidence>
<comment type="caution">
    <text evidence="7">The sequence shown here is derived from an EMBL/GenBank/DDBJ whole genome shotgun (WGS) entry which is preliminary data.</text>
</comment>
<evidence type="ECO:0000256" key="3">
    <source>
        <dbReference type="ARBA" id="ARBA00022692"/>
    </source>
</evidence>
<feature type="transmembrane region" description="Helical" evidence="6">
    <location>
        <begin position="173"/>
        <end position="192"/>
    </location>
</feature>
<keyword evidence="5 6" id="KW-0472">Membrane</keyword>
<evidence type="ECO:0000256" key="2">
    <source>
        <dbReference type="ARBA" id="ARBA00022475"/>
    </source>
</evidence>
<organism evidence="7 8">
    <name type="scientific">Enterococcus asini</name>
    <dbReference type="NCBI Taxonomy" id="57732"/>
    <lineage>
        <taxon>Bacteria</taxon>
        <taxon>Bacillati</taxon>
        <taxon>Bacillota</taxon>
        <taxon>Bacilli</taxon>
        <taxon>Lactobacillales</taxon>
        <taxon>Enterococcaceae</taxon>
        <taxon>Enterococcus</taxon>
    </lineage>
</organism>
<dbReference type="PANTHER" id="PTHR30250:SF11">
    <property type="entry name" value="O-ANTIGEN TRANSPORTER-RELATED"/>
    <property type="match status" value="1"/>
</dbReference>
<dbReference type="EMBL" id="JARQBJ010000001">
    <property type="protein sequence ID" value="MDT2809398.1"/>
    <property type="molecule type" value="Genomic_DNA"/>
</dbReference>
<gene>
    <name evidence="7" type="ORF">P7H43_02665</name>
</gene>
<feature type="transmembrane region" description="Helical" evidence="6">
    <location>
        <begin position="20"/>
        <end position="42"/>
    </location>
</feature>
<sequence length="419" mass="48034">MNLLQNELKRPTNLKRSSLWYSIGTMTFAVSSVFLLLVVTRLEGANSAGIFSIGWAVCQLMYTIGLFGTRSIQVSDLESRYPDKIFFQSKLVTIAAMLIGSLIYSWILHFSIEKYLISFLLTLLMSAETLGDAFSGFLQKRERLDLSGKSYFFRIITYDIIFLLFLVATHNMIVAIFAACVVSYLWLFLIDYQWVRMIGYLHIDFEFKTTVYLLRECFPIFISAFLTNYIVNIPKNSIELFLSNDLQATYNVLFMPSAIITLFLSFVLVPMYTQISSSWLYRDLSKFKKIVGRILFSITLLTIFFALAGYFIGIPILSVIYHLNLSSFKSQFVFLIIGGGINSLATFLVYILTVFKRQKILTYVYLVTAIFTTFISNTWVKMHGITGASFIYLVSISMIGIFLIIISLINYAKLKNKRQ</sequence>
<dbReference type="PANTHER" id="PTHR30250">
    <property type="entry name" value="PST FAMILY PREDICTED COLANIC ACID TRANSPORTER"/>
    <property type="match status" value="1"/>
</dbReference>
<dbReference type="Proteomes" id="UP001256711">
    <property type="component" value="Unassembled WGS sequence"/>
</dbReference>
<evidence type="ECO:0000256" key="6">
    <source>
        <dbReference type="SAM" id="Phobius"/>
    </source>
</evidence>
<protein>
    <recommendedName>
        <fullName evidence="9">Lipopolysaccharide biosynthesis protein</fullName>
    </recommendedName>
</protein>
<feature type="transmembrane region" description="Helical" evidence="6">
    <location>
        <begin position="391"/>
        <end position="412"/>
    </location>
</feature>
<feature type="transmembrane region" description="Helical" evidence="6">
    <location>
        <begin position="212"/>
        <end position="231"/>
    </location>
</feature>
<dbReference type="RefSeq" id="WP_231452443.1">
    <property type="nucleotide sequence ID" value="NZ_JADMDV010000002.1"/>
</dbReference>
<feature type="transmembrane region" description="Helical" evidence="6">
    <location>
        <begin position="90"/>
        <end position="109"/>
    </location>
</feature>
<keyword evidence="4 6" id="KW-1133">Transmembrane helix</keyword>